<feature type="active site" evidence="3">
    <location>
        <position position="273"/>
    </location>
</feature>
<dbReference type="EMBL" id="CP059052">
    <property type="protein sequence ID" value="QLJ11860.1"/>
    <property type="molecule type" value="Genomic_DNA"/>
</dbReference>
<feature type="domain" description="Aldehyde dehydrogenase" evidence="5">
    <location>
        <begin position="34"/>
        <end position="498"/>
    </location>
</feature>
<dbReference type="InterPro" id="IPR015590">
    <property type="entry name" value="Aldehyde_DH_dom"/>
</dbReference>
<evidence type="ECO:0000256" key="1">
    <source>
        <dbReference type="ARBA" id="ARBA00009986"/>
    </source>
</evidence>
<organism evidence="6 7">
    <name type="scientific">Pseudomonas putida</name>
    <name type="common">Arthrobacter siderocapsulatus</name>
    <dbReference type="NCBI Taxonomy" id="303"/>
    <lineage>
        <taxon>Bacteria</taxon>
        <taxon>Pseudomonadati</taxon>
        <taxon>Pseudomonadota</taxon>
        <taxon>Gammaproteobacteria</taxon>
        <taxon>Pseudomonadales</taxon>
        <taxon>Pseudomonadaceae</taxon>
        <taxon>Pseudomonas</taxon>
    </lineage>
</organism>
<accession>A0A7D5ZWY2</accession>
<protein>
    <submittedName>
        <fullName evidence="6">Aldehyde dehydrogenase family protein</fullName>
    </submittedName>
</protein>
<comment type="similarity">
    <text evidence="1 4">Belongs to the aldehyde dehydrogenase family.</text>
</comment>
<dbReference type="InterPro" id="IPR016161">
    <property type="entry name" value="Ald_DH/histidinol_DH"/>
</dbReference>
<dbReference type="RefSeq" id="WP_180688105.1">
    <property type="nucleotide sequence ID" value="NZ_CP059052.1"/>
</dbReference>
<keyword evidence="2 4" id="KW-0560">Oxidoreductase</keyword>
<dbReference type="Proteomes" id="UP000510934">
    <property type="component" value="Chromosome"/>
</dbReference>
<evidence type="ECO:0000259" key="5">
    <source>
        <dbReference type="Pfam" id="PF00171"/>
    </source>
</evidence>
<dbReference type="InterPro" id="IPR016163">
    <property type="entry name" value="Ald_DH_C"/>
</dbReference>
<dbReference type="InterPro" id="IPR029510">
    <property type="entry name" value="Ald_DH_CS_GLU"/>
</dbReference>
<dbReference type="GO" id="GO:0016620">
    <property type="term" value="F:oxidoreductase activity, acting on the aldehyde or oxo group of donors, NAD or NADP as acceptor"/>
    <property type="evidence" value="ECO:0007669"/>
    <property type="project" value="InterPro"/>
</dbReference>
<proteinExistence type="inferred from homology"/>
<gene>
    <name evidence="6" type="ORF">H0H12_15385</name>
</gene>
<reference evidence="6 7" key="1">
    <citation type="journal article" date="2009" name="Mikrobiologiia">
        <title>[Phenanthren biodegradation and interaction of Pseudomonas putida BS3701 and Burkholderia sp.BS3702 in plant rhizosphere].</title>
        <authorList>
            <person name="Ovchinnikova A.A."/>
            <person name="Vetrova A.A."/>
            <person name="Filonov A.E."/>
            <person name="Boronin A.M."/>
        </authorList>
    </citation>
    <scope>NUCLEOTIDE SEQUENCE [LARGE SCALE GENOMIC DNA]</scope>
    <source>
        <strain evidence="6 7">BS3701</strain>
    </source>
</reference>
<dbReference type="AlphaFoldDB" id="A0A7D5ZWY2"/>
<dbReference type="PANTHER" id="PTHR11699">
    <property type="entry name" value="ALDEHYDE DEHYDROGENASE-RELATED"/>
    <property type="match status" value="1"/>
</dbReference>
<dbReference type="FunFam" id="3.40.309.10:FF:000009">
    <property type="entry name" value="Aldehyde dehydrogenase A"/>
    <property type="match status" value="1"/>
</dbReference>
<evidence type="ECO:0000256" key="2">
    <source>
        <dbReference type="ARBA" id="ARBA00023002"/>
    </source>
</evidence>
<dbReference type="Gene3D" id="3.40.309.10">
    <property type="entry name" value="Aldehyde Dehydrogenase, Chain A, domain 2"/>
    <property type="match status" value="1"/>
</dbReference>
<evidence type="ECO:0000256" key="4">
    <source>
        <dbReference type="RuleBase" id="RU003345"/>
    </source>
</evidence>
<dbReference type="FunFam" id="3.40.605.10:FF:000007">
    <property type="entry name" value="NAD/NADP-dependent betaine aldehyde dehydrogenase"/>
    <property type="match status" value="1"/>
</dbReference>
<dbReference type="InterPro" id="IPR016162">
    <property type="entry name" value="Ald_DH_N"/>
</dbReference>
<dbReference type="Gene3D" id="3.40.605.10">
    <property type="entry name" value="Aldehyde Dehydrogenase, Chain A, domain 1"/>
    <property type="match status" value="1"/>
</dbReference>
<evidence type="ECO:0000256" key="3">
    <source>
        <dbReference type="PROSITE-ProRule" id="PRU10007"/>
    </source>
</evidence>
<dbReference type="PROSITE" id="PS00687">
    <property type="entry name" value="ALDEHYDE_DEHYDR_GLU"/>
    <property type="match status" value="1"/>
</dbReference>
<name>A0A7D5ZWY2_PSEPU</name>
<dbReference type="SUPFAM" id="SSF53720">
    <property type="entry name" value="ALDH-like"/>
    <property type="match status" value="1"/>
</dbReference>
<evidence type="ECO:0000313" key="7">
    <source>
        <dbReference type="Proteomes" id="UP000510934"/>
    </source>
</evidence>
<sequence length="504" mass="53751">MPAHDVIDLSYPAISSEAASFLGKSHKLFIEGQWQDAQSGARRKVFDPATGKVIAEVADGDQADVDKAVSAARKSFDSGAWRKLSGSEKSKVLWRIGDLIDKYSQELAELEVLDEGSPYGIVKDAYVRNSAEHFRYYSGWCTKLNGLSVPVGLAGEWHAYTTHEPVGVVGQIIPWNVPLLMAAWKLAPALAAGCSIVLKPAEDTPLTALRLAAICEEAGLPPGTLNVVTGDGRCGAALVNSPFVDKIAFTGSTATGKAIASAAAKTLKRVTLELGGKSPVIVFPDADLSTAIPGVAQAVMLNSGQACTAGSRLYIHEDVYDDVINGVAEFISEMKLGHGLNRATQIGPLISQRQLGRVSELIRTGVSEGAKVICGASEMDGEGFFYKPTLLANVDHRMTVYREEIFGPVISAMKISNQSLDDLAREANNTEYGLAASIWTQNVTQAHALAARIRAGIIWVNSHNQIDPSLPFGGFKESGIGREMGLSGLEHYTETKSVAVLLKS</sequence>
<dbReference type="Pfam" id="PF00171">
    <property type="entry name" value="Aldedh"/>
    <property type="match status" value="1"/>
</dbReference>
<evidence type="ECO:0000313" key="6">
    <source>
        <dbReference type="EMBL" id="QLJ11860.1"/>
    </source>
</evidence>